<dbReference type="InterPro" id="IPR036390">
    <property type="entry name" value="WH_DNA-bd_sf"/>
</dbReference>
<dbReference type="SMART" id="SM00345">
    <property type="entry name" value="HTH_GNTR"/>
    <property type="match status" value="1"/>
</dbReference>
<evidence type="ECO:0000256" key="2">
    <source>
        <dbReference type="ARBA" id="ARBA00023125"/>
    </source>
</evidence>
<dbReference type="SUPFAM" id="SSF64288">
    <property type="entry name" value="Chorismate lyase-like"/>
    <property type="match status" value="1"/>
</dbReference>
<dbReference type="AlphaFoldDB" id="A0A495E9B6"/>
<dbReference type="SUPFAM" id="SSF46785">
    <property type="entry name" value="Winged helix' DNA-binding domain"/>
    <property type="match status" value="1"/>
</dbReference>
<proteinExistence type="predicted"/>
<dbReference type="InterPro" id="IPR011663">
    <property type="entry name" value="UTRA"/>
</dbReference>
<dbReference type="GO" id="GO:0045892">
    <property type="term" value="P:negative regulation of DNA-templated transcription"/>
    <property type="evidence" value="ECO:0007669"/>
    <property type="project" value="TreeGrafter"/>
</dbReference>
<keyword evidence="3" id="KW-0804">Transcription</keyword>
<keyword evidence="1" id="KW-0805">Transcription regulation</keyword>
<dbReference type="SMART" id="SM00866">
    <property type="entry name" value="UTRA"/>
    <property type="match status" value="1"/>
</dbReference>
<dbReference type="GO" id="GO:0003677">
    <property type="term" value="F:DNA binding"/>
    <property type="evidence" value="ECO:0007669"/>
    <property type="project" value="UniProtKB-KW"/>
</dbReference>
<dbReference type="PANTHER" id="PTHR44846">
    <property type="entry name" value="MANNOSYL-D-GLYCERATE TRANSPORT/METABOLISM SYSTEM REPRESSOR MNGR-RELATED"/>
    <property type="match status" value="1"/>
</dbReference>
<dbReference type="PANTHER" id="PTHR44846:SF17">
    <property type="entry name" value="GNTR-FAMILY TRANSCRIPTIONAL REGULATOR"/>
    <property type="match status" value="1"/>
</dbReference>
<dbReference type="Gene3D" id="1.10.10.10">
    <property type="entry name" value="Winged helix-like DNA-binding domain superfamily/Winged helix DNA-binding domain"/>
    <property type="match status" value="1"/>
</dbReference>
<dbReference type="CDD" id="cd07377">
    <property type="entry name" value="WHTH_GntR"/>
    <property type="match status" value="1"/>
</dbReference>
<comment type="caution">
    <text evidence="5">The sequence shown here is derived from an EMBL/GenBank/DDBJ whole genome shotgun (WGS) entry which is preliminary data.</text>
</comment>
<reference evidence="5 6" key="1">
    <citation type="submission" date="2018-10" db="EMBL/GenBank/DDBJ databases">
        <title>Genomic Encyclopedia of Type Strains, Phase IV (KMG-IV): sequencing the most valuable type-strain genomes for metagenomic binning, comparative biology and taxonomic classification.</title>
        <authorList>
            <person name="Goeker M."/>
        </authorList>
    </citation>
    <scope>NUCLEOTIDE SEQUENCE [LARGE SCALE GENOMIC DNA]</scope>
    <source>
        <strain evidence="5 6">DSM 25586</strain>
    </source>
</reference>
<dbReference type="GO" id="GO:0003700">
    <property type="term" value="F:DNA-binding transcription factor activity"/>
    <property type="evidence" value="ECO:0007669"/>
    <property type="project" value="InterPro"/>
</dbReference>
<evidence type="ECO:0000256" key="3">
    <source>
        <dbReference type="ARBA" id="ARBA00023163"/>
    </source>
</evidence>
<dbReference type="Pfam" id="PF07702">
    <property type="entry name" value="UTRA"/>
    <property type="match status" value="1"/>
</dbReference>
<dbReference type="EMBL" id="RBIR01000010">
    <property type="protein sequence ID" value="RKR13518.1"/>
    <property type="molecule type" value="Genomic_DNA"/>
</dbReference>
<dbReference type="InterPro" id="IPR028978">
    <property type="entry name" value="Chorismate_lyase_/UTRA_dom_sf"/>
</dbReference>
<dbReference type="Gene3D" id="3.40.1410.10">
    <property type="entry name" value="Chorismate lyase-like"/>
    <property type="match status" value="1"/>
</dbReference>
<evidence type="ECO:0000256" key="1">
    <source>
        <dbReference type="ARBA" id="ARBA00023015"/>
    </source>
</evidence>
<evidence type="ECO:0000259" key="4">
    <source>
        <dbReference type="PROSITE" id="PS50949"/>
    </source>
</evidence>
<dbReference type="InterPro" id="IPR036388">
    <property type="entry name" value="WH-like_DNA-bd_sf"/>
</dbReference>
<dbReference type="Pfam" id="PF00392">
    <property type="entry name" value="GntR"/>
    <property type="match status" value="1"/>
</dbReference>
<organism evidence="5 6">
    <name type="scientific">Arthrobacter oryzae</name>
    <dbReference type="NCBI Taxonomy" id="409290"/>
    <lineage>
        <taxon>Bacteria</taxon>
        <taxon>Bacillati</taxon>
        <taxon>Actinomycetota</taxon>
        <taxon>Actinomycetes</taxon>
        <taxon>Micrococcales</taxon>
        <taxon>Micrococcaceae</taxon>
        <taxon>Arthrobacter</taxon>
    </lineage>
</organism>
<accession>A0A495E9B6</accession>
<dbReference type="PROSITE" id="PS50949">
    <property type="entry name" value="HTH_GNTR"/>
    <property type="match status" value="1"/>
</dbReference>
<evidence type="ECO:0000313" key="5">
    <source>
        <dbReference type="EMBL" id="RKR13518.1"/>
    </source>
</evidence>
<gene>
    <name evidence="5" type="ORF">C8D78_3465</name>
</gene>
<keyword evidence="2" id="KW-0238">DNA-binding</keyword>
<feature type="domain" description="HTH gntR-type" evidence="4">
    <location>
        <begin position="47"/>
        <end position="115"/>
    </location>
</feature>
<protein>
    <submittedName>
        <fullName evidence="5">GntR family transcriptional regulator</fullName>
    </submittedName>
</protein>
<evidence type="ECO:0000313" key="6">
    <source>
        <dbReference type="Proteomes" id="UP000276055"/>
    </source>
</evidence>
<name>A0A495E9B6_9MICC</name>
<dbReference type="InterPro" id="IPR050679">
    <property type="entry name" value="Bact_HTH_transcr_reg"/>
</dbReference>
<dbReference type="PRINTS" id="PR00035">
    <property type="entry name" value="HTHGNTR"/>
</dbReference>
<dbReference type="Proteomes" id="UP000276055">
    <property type="component" value="Unassembled WGS sequence"/>
</dbReference>
<sequence length="278" mass="30537">MSYQANNLVNICLTYADRPALSAAVEHKGARPVANQLNLQIDRSSPIPLYHQVVQGIEAAIHTGLLEPGSRLENEIDLAAQLNLSRPTMRKAMDELVRSGLLVRKRGVGTQVVSSQVRRPLELSSLYDDLSNNGSKPTTEVLSFSHVEADASIRTTLQLPAGAKVYHFTRLRKVGGKPLALMENWVRDDITTIDEALLASQGLYGILRNGGVNFRLASQRIGAMIANDYQAPLLETTPGSALVTMERTAVDDTGRMVETGHHVYRADSYSFEMTLVQR</sequence>
<dbReference type="InterPro" id="IPR000524">
    <property type="entry name" value="Tscrpt_reg_HTH_GntR"/>
</dbReference>